<dbReference type="EC" id="5.6.2.4" evidence="7"/>
<dbReference type="GO" id="GO:0009378">
    <property type="term" value="F:four-way junction helicase activity"/>
    <property type="evidence" value="ECO:0007669"/>
    <property type="project" value="TreeGrafter"/>
</dbReference>
<evidence type="ECO:0000256" key="6">
    <source>
        <dbReference type="ARBA" id="ARBA00034617"/>
    </source>
</evidence>
<reference evidence="11" key="1">
    <citation type="submission" date="2020-11" db="EMBL/GenBank/DDBJ databases">
        <authorList>
            <consortium name="DOE Joint Genome Institute"/>
            <person name="Ahrendt S."/>
            <person name="Riley R."/>
            <person name="Andreopoulos W."/>
            <person name="Labutti K."/>
            <person name="Pangilinan J."/>
            <person name="Ruiz-Duenas F.J."/>
            <person name="Barrasa J.M."/>
            <person name="Sanchez-Garcia M."/>
            <person name="Camarero S."/>
            <person name="Miyauchi S."/>
            <person name="Serrano A."/>
            <person name="Linde D."/>
            <person name="Babiker R."/>
            <person name="Drula E."/>
            <person name="Ayuso-Fernandez I."/>
            <person name="Pacheco R."/>
            <person name="Padilla G."/>
            <person name="Ferreira P."/>
            <person name="Barriuso J."/>
            <person name="Kellner H."/>
            <person name="Castanera R."/>
            <person name="Alfaro M."/>
            <person name="Ramirez L."/>
            <person name="Pisabarro A.G."/>
            <person name="Kuo A."/>
            <person name="Tritt A."/>
            <person name="Lipzen A."/>
            <person name="He G."/>
            <person name="Yan M."/>
            <person name="Ng V."/>
            <person name="Cullen D."/>
            <person name="Martin F."/>
            <person name="Rosso M.-N."/>
            <person name="Henrissat B."/>
            <person name="Hibbett D."/>
            <person name="Martinez A.T."/>
            <person name="Grigoriev I.V."/>
        </authorList>
    </citation>
    <scope>NUCLEOTIDE SEQUENCE</scope>
    <source>
        <strain evidence="11">MF-IS2</strain>
    </source>
</reference>
<keyword evidence="4 7" id="KW-0347">Helicase</keyword>
<dbReference type="InterPro" id="IPR004589">
    <property type="entry name" value="DNA_helicase_ATP-dep_RecQ"/>
</dbReference>
<dbReference type="GO" id="GO:0005737">
    <property type="term" value="C:cytoplasm"/>
    <property type="evidence" value="ECO:0007669"/>
    <property type="project" value="TreeGrafter"/>
</dbReference>
<keyword evidence="7" id="KW-0539">Nucleus</keyword>
<protein>
    <recommendedName>
        <fullName evidence="7">ATP-dependent DNA helicase</fullName>
        <ecNumber evidence="7">5.6.2.4</ecNumber>
    </recommendedName>
</protein>
<evidence type="ECO:0000259" key="9">
    <source>
        <dbReference type="PROSITE" id="PS51192"/>
    </source>
</evidence>
<dbReference type="GO" id="GO:0000724">
    <property type="term" value="P:double-strand break repair via homologous recombination"/>
    <property type="evidence" value="ECO:0007669"/>
    <property type="project" value="TreeGrafter"/>
</dbReference>
<evidence type="ECO:0000256" key="3">
    <source>
        <dbReference type="ARBA" id="ARBA00022801"/>
    </source>
</evidence>
<sequence length="715" mass="80795">MTHQDSDDFSDALYQVFGHSTFKGKQKDIVQAAVAGQDVFVLAPTGMGKSLCFQLPAVMARSGITLVISPLCSLMINQVENLRKKGVGVVTLNAETDPKERQEIEMDLLSDHPQIRLLYMSPEKYVTPDCTRLLDAVHKKCNLNRLVIDEAHCISEWGHSFRGDYRRLGKFRDRYRDIPIMALTATATAIVQRDIIYSLNMDKDNLFYAVHPFNRDNLFYEVRYLSSPDSYARMQGVFEYITLLYQRRNRASSGIIYCRAKATCNELSTFLCGKGLNAKPYHRGISSGILKETLKKWTVGGNGEQGGVDLVVATIAFGLGIDKGDVRFEGYYQETGRAGRDGQPSKCILYYSREDAARVRDLVTKSDPNRKKDSFEGPSPTQRATSSTDELIQYAENVTSCRHVTICRYFGENIDDDVPDIAKRYCNAMCDVCKYPEKTKTRIRGLTPKSEFPRREPHNSRQVTSGANINVNARSEDHKRGYPDAGSSGPSRTAKKPKTCYVPPLATIPFESAKRLAKPFRPPFKKKAEDDPHETLQFNPHVSGDRESMAELGQPPEYENFDKVHVANRTTKSSAPGISAEPIAQVQFPDIEIELENSLSGKFPLTNRISGFNKIRRALHTISTDRLIDLPNLGSDIREQIFCDAAREAEFTAHSLSTTIDGYSIHIARIIRSVPHMMRMTEEEVRDEDVRDDARDMMDTLQRLCRAWRNKYGRE</sequence>
<dbReference type="GO" id="GO:0005524">
    <property type="term" value="F:ATP binding"/>
    <property type="evidence" value="ECO:0007669"/>
    <property type="project" value="UniProtKB-KW"/>
</dbReference>
<dbReference type="InterPro" id="IPR011545">
    <property type="entry name" value="DEAD/DEAH_box_helicase_dom"/>
</dbReference>
<proteinExistence type="inferred from homology"/>
<comment type="caution">
    <text evidence="11">The sequence shown here is derived from an EMBL/GenBank/DDBJ whole genome shotgun (WGS) entry which is preliminary data.</text>
</comment>
<feature type="compositionally biased region" description="Basic and acidic residues" evidence="8">
    <location>
        <begin position="363"/>
        <end position="375"/>
    </location>
</feature>
<feature type="region of interest" description="Disordered" evidence="8">
    <location>
        <begin position="363"/>
        <end position="389"/>
    </location>
</feature>
<dbReference type="SMART" id="SM00487">
    <property type="entry name" value="DEXDc"/>
    <property type="match status" value="1"/>
</dbReference>
<dbReference type="GO" id="GO:0005634">
    <property type="term" value="C:nucleus"/>
    <property type="evidence" value="ECO:0007669"/>
    <property type="project" value="UniProtKB-SubCell"/>
</dbReference>
<dbReference type="GO" id="GO:0016787">
    <property type="term" value="F:hydrolase activity"/>
    <property type="evidence" value="ECO:0007669"/>
    <property type="project" value="UniProtKB-KW"/>
</dbReference>
<gene>
    <name evidence="11" type="ORF">P691DRAFT_29485</name>
</gene>
<feature type="compositionally biased region" description="Polar residues" evidence="8">
    <location>
        <begin position="460"/>
        <end position="473"/>
    </location>
</feature>
<dbReference type="EMBL" id="MU151152">
    <property type="protein sequence ID" value="KAF9448718.1"/>
    <property type="molecule type" value="Genomic_DNA"/>
</dbReference>
<dbReference type="Proteomes" id="UP000807342">
    <property type="component" value="Unassembled WGS sequence"/>
</dbReference>
<dbReference type="GO" id="GO:0003676">
    <property type="term" value="F:nucleic acid binding"/>
    <property type="evidence" value="ECO:0007669"/>
    <property type="project" value="InterPro"/>
</dbReference>
<dbReference type="PANTHER" id="PTHR13710">
    <property type="entry name" value="DNA HELICASE RECQ FAMILY MEMBER"/>
    <property type="match status" value="1"/>
</dbReference>
<keyword evidence="5 7" id="KW-0067">ATP-binding</keyword>
<organism evidence="11 12">
    <name type="scientific">Macrolepiota fuliginosa MF-IS2</name>
    <dbReference type="NCBI Taxonomy" id="1400762"/>
    <lineage>
        <taxon>Eukaryota</taxon>
        <taxon>Fungi</taxon>
        <taxon>Dikarya</taxon>
        <taxon>Basidiomycota</taxon>
        <taxon>Agaricomycotina</taxon>
        <taxon>Agaricomycetes</taxon>
        <taxon>Agaricomycetidae</taxon>
        <taxon>Agaricales</taxon>
        <taxon>Agaricineae</taxon>
        <taxon>Agaricaceae</taxon>
        <taxon>Macrolepiota</taxon>
    </lineage>
</organism>
<dbReference type="SMART" id="SM00490">
    <property type="entry name" value="HELICc"/>
    <property type="match status" value="1"/>
</dbReference>
<dbReference type="InterPro" id="IPR027417">
    <property type="entry name" value="P-loop_NTPase"/>
</dbReference>
<feature type="region of interest" description="Disordered" evidence="8">
    <location>
        <begin position="523"/>
        <end position="549"/>
    </location>
</feature>
<dbReference type="Pfam" id="PF16124">
    <property type="entry name" value="RecQ_Zn_bind"/>
    <property type="match status" value="1"/>
</dbReference>
<dbReference type="Pfam" id="PF00270">
    <property type="entry name" value="DEAD"/>
    <property type="match status" value="1"/>
</dbReference>
<dbReference type="GO" id="GO:0005694">
    <property type="term" value="C:chromosome"/>
    <property type="evidence" value="ECO:0007669"/>
    <property type="project" value="TreeGrafter"/>
</dbReference>
<comment type="catalytic activity">
    <reaction evidence="6 7">
        <text>Couples ATP hydrolysis with the unwinding of duplex DNA by translocating in the 3'-5' direction.</text>
        <dbReference type="EC" id="5.6.2.4"/>
    </reaction>
</comment>
<keyword evidence="2 7" id="KW-0547">Nucleotide-binding</keyword>
<feature type="domain" description="Helicase ATP-binding" evidence="9">
    <location>
        <begin position="30"/>
        <end position="205"/>
    </location>
</feature>
<keyword evidence="12" id="KW-1185">Reference proteome</keyword>
<evidence type="ECO:0000256" key="8">
    <source>
        <dbReference type="SAM" id="MobiDB-lite"/>
    </source>
</evidence>
<evidence type="ECO:0000313" key="11">
    <source>
        <dbReference type="EMBL" id="KAF9448718.1"/>
    </source>
</evidence>
<keyword evidence="3 7" id="KW-0378">Hydrolase</keyword>
<evidence type="ECO:0000256" key="7">
    <source>
        <dbReference type="RuleBase" id="RU364117"/>
    </source>
</evidence>
<dbReference type="CDD" id="cd17920">
    <property type="entry name" value="DEXHc_RecQ"/>
    <property type="match status" value="1"/>
</dbReference>
<dbReference type="SUPFAM" id="SSF52540">
    <property type="entry name" value="P-loop containing nucleoside triphosphate hydrolases"/>
    <property type="match status" value="1"/>
</dbReference>
<dbReference type="NCBIfam" id="TIGR00614">
    <property type="entry name" value="recQ_fam"/>
    <property type="match status" value="1"/>
</dbReference>
<accession>A0A9P6C4Z7</accession>
<comment type="subcellular location">
    <subcellularLocation>
        <location evidence="7">Nucleus</location>
    </subcellularLocation>
</comment>
<evidence type="ECO:0000256" key="5">
    <source>
        <dbReference type="ARBA" id="ARBA00022840"/>
    </source>
</evidence>
<comment type="catalytic activity">
    <reaction evidence="7">
        <text>ATP + H2O = ADP + phosphate + H(+)</text>
        <dbReference type="Rhea" id="RHEA:13065"/>
        <dbReference type="ChEBI" id="CHEBI:15377"/>
        <dbReference type="ChEBI" id="CHEBI:15378"/>
        <dbReference type="ChEBI" id="CHEBI:30616"/>
        <dbReference type="ChEBI" id="CHEBI:43474"/>
        <dbReference type="ChEBI" id="CHEBI:456216"/>
    </reaction>
</comment>
<dbReference type="PROSITE" id="PS51194">
    <property type="entry name" value="HELICASE_CTER"/>
    <property type="match status" value="1"/>
</dbReference>
<name>A0A9P6C4Z7_9AGAR</name>
<dbReference type="OrthoDB" id="10261556at2759"/>
<evidence type="ECO:0000313" key="12">
    <source>
        <dbReference type="Proteomes" id="UP000807342"/>
    </source>
</evidence>
<evidence type="ECO:0000259" key="10">
    <source>
        <dbReference type="PROSITE" id="PS51194"/>
    </source>
</evidence>
<dbReference type="GO" id="GO:0043138">
    <property type="term" value="F:3'-5' DNA helicase activity"/>
    <property type="evidence" value="ECO:0007669"/>
    <property type="project" value="UniProtKB-EC"/>
</dbReference>
<dbReference type="InterPro" id="IPR032284">
    <property type="entry name" value="RecQ_Zn-bd"/>
</dbReference>
<evidence type="ECO:0000256" key="4">
    <source>
        <dbReference type="ARBA" id="ARBA00022806"/>
    </source>
</evidence>
<comment type="similarity">
    <text evidence="1 7">Belongs to the helicase family. RecQ subfamily.</text>
</comment>
<dbReference type="AlphaFoldDB" id="A0A9P6C4Z7"/>
<dbReference type="PANTHER" id="PTHR13710:SF152">
    <property type="entry name" value="ATP-DEPENDENT DNA HELICASE Q5"/>
    <property type="match status" value="1"/>
</dbReference>
<feature type="domain" description="Helicase C-terminal" evidence="10">
    <location>
        <begin position="236"/>
        <end position="386"/>
    </location>
</feature>
<dbReference type="InterPro" id="IPR001650">
    <property type="entry name" value="Helicase_C-like"/>
</dbReference>
<dbReference type="InterPro" id="IPR014001">
    <property type="entry name" value="Helicase_ATP-bd"/>
</dbReference>
<evidence type="ECO:0000256" key="1">
    <source>
        <dbReference type="ARBA" id="ARBA00005446"/>
    </source>
</evidence>
<dbReference type="FunFam" id="3.40.50.300:FF:001389">
    <property type="entry name" value="ATP-dependent DNA helicase RecQ"/>
    <property type="match status" value="1"/>
</dbReference>
<dbReference type="PROSITE" id="PS51192">
    <property type="entry name" value="HELICASE_ATP_BIND_1"/>
    <property type="match status" value="1"/>
</dbReference>
<feature type="compositionally biased region" description="Polar residues" evidence="8">
    <location>
        <begin position="379"/>
        <end position="389"/>
    </location>
</feature>
<feature type="region of interest" description="Disordered" evidence="8">
    <location>
        <begin position="447"/>
        <end position="498"/>
    </location>
</feature>
<dbReference type="Gene3D" id="3.40.50.300">
    <property type="entry name" value="P-loop containing nucleotide triphosphate hydrolases"/>
    <property type="match status" value="2"/>
</dbReference>
<evidence type="ECO:0000256" key="2">
    <source>
        <dbReference type="ARBA" id="ARBA00022741"/>
    </source>
</evidence>